<dbReference type="InterPro" id="IPR006626">
    <property type="entry name" value="PbH1"/>
</dbReference>
<dbReference type="PANTHER" id="PTHR11319:SF35">
    <property type="entry name" value="OUTER MEMBRANE PROTEIN PMPC-RELATED"/>
    <property type="match status" value="1"/>
</dbReference>
<reference evidence="3" key="1">
    <citation type="journal article" date="2014" name="Front. Microbiol.">
        <title>High frequency of phylogenetically diverse reductive dehalogenase-homologous genes in deep subseafloor sedimentary metagenomes.</title>
        <authorList>
            <person name="Kawai M."/>
            <person name="Futagami T."/>
            <person name="Toyoda A."/>
            <person name="Takaki Y."/>
            <person name="Nishi S."/>
            <person name="Hori S."/>
            <person name="Arai W."/>
            <person name="Tsubouchi T."/>
            <person name="Morono Y."/>
            <person name="Uchiyama I."/>
            <person name="Ito T."/>
            <person name="Fujiyama A."/>
            <person name="Inagaki F."/>
            <person name="Takami H."/>
        </authorList>
    </citation>
    <scope>NUCLEOTIDE SEQUENCE</scope>
    <source>
        <strain evidence="3">Expedition CK06-06</strain>
    </source>
</reference>
<evidence type="ECO:0000256" key="1">
    <source>
        <dbReference type="SAM" id="MobiDB-lite"/>
    </source>
</evidence>
<name>X0ZD19_9ZZZZ</name>
<dbReference type="EMBL" id="BART01009382">
    <property type="protein sequence ID" value="GAG67480.1"/>
    <property type="molecule type" value="Genomic_DNA"/>
</dbReference>
<dbReference type="Gene3D" id="2.60.40.10">
    <property type="entry name" value="Immunoglobulins"/>
    <property type="match status" value="1"/>
</dbReference>
<comment type="caution">
    <text evidence="3">The sequence shown here is derived from an EMBL/GenBank/DDBJ whole genome shotgun (WGS) entry which is preliminary data.</text>
</comment>
<dbReference type="InterPro" id="IPR012334">
    <property type="entry name" value="Pectin_lyas_fold"/>
</dbReference>
<dbReference type="SMART" id="SM00710">
    <property type="entry name" value="PbH1"/>
    <property type="match status" value="7"/>
</dbReference>
<sequence length="371" mass="39485">TSPTSMTIDPSTGLMSWTPTGGGEYDVNVSVSDGNGGEDTQEYTIEVVTYVSGTISTDTTWTLSGSPYIVTGGVVVMEGVVLTIEPGVEVKFNTDTAVQVDGTLIARGTADDKIIFTSCAEDWGFIYFSDSSVDASYDSDGNYIGGSILENCVIEYAGGADVDNNGAVRIYKAHPFINYTTIRNNLARGICVWDISSTLKITNNTISNNTAQYQYHGGGIYIYRSSGLDSSVIITNNIIKNNIARRRRGGIYNDSGAGYGLSFSVTITNNIINNNIAQDSGHGGGFYTSGGSVTIANNTINNNNAQDHGGGFYIASSFVTITNNIINNNIAQDSGGGFYIWGLVYNTISTIFNNSIIKNTAGNAPAFWFNS</sequence>
<dbReference type="Pfam" id="PF13229">
    <property type="entry name" value="Beta_helix"/>
    <property type="match status" value="1"/>
</dbReference>
<dbReference type="PANTHER" id="PTHR11319">
    <property type="entry name" value="G PROTEIN-COUPLED RECEPTOR-RELATED"/>
    <property type="match status" value="1"/>
</dbReference>
<feature type="region of interest" description="Disordered" evidence="1">
    <location>
        <begin position="1"/>
        <end position="20"/>
    </location>
</feature>
<proteinExistence type="predicted"/>
<feature type="non-terminal residue" evidence="3">
    <location>
        <position position="371"/>
    </location>
</feature>
<evidence type="ECO:0000313" key="3">
    <source>
        <dbReference type="EMBL" id="GAG67480.1"/>
    </source>
</evidence>
<dbReference type="Gene3D" id="2.160.20.10">
    <property type="entry name" value="Single-stranded right-handed beta-helix, Pectin lyase-like"/>
    <property type="match status" value="1"/>
</dbReference>
<dbReference type="InterPro" id="IPR013783">
    <property type="entry name" value="Ig-like_fold"/>
</dbReference>
<accession>X0ZD19</accession>
<dbReference type="Pfam" id="PF05345">
    <property type="entry name" value="He_PIG"/>
    <property type="match status" value="1"/>
</dbReference>
<dbReference type="InterPro" id="IPR039448">
    <property type="entry name" value="Beta_helix"/>
</dbReference>
<dbReference type="SUPFAM" id="SSF51126">
    <property type="entry name" value="Pectin lyase-like"/>
    <property type="match status" value="1"/>
</dbReference>
<evidence type="ECO:0000259" key="2">
    <source>
        <dbReference type="Pfam" id="PF13229"/>
    </source>
</evidence>
<feature type="domain" description="Right handed beta helix" evidence="2">
    <location>
        <begin position="145"/>
        <end position="251"/>
    </location>
</feature>
<gene>
    <name evidence="3" type="ORF">S01H4_20799</name>
</gene>
<dbReference type="InterPro" id="IPR011050">
    <property type="entry name" value="Pectin_lyase_fold/virulence"/>
</dbReference>
<feature type="non-terminal residue" evidence="3">
    <location>
        <position position="1"/>
    </location>
</feature>
<organism evidence="3">
    <name type="scientific">marine sediment metagenome</name>
    <dbReference type="NCBI Taxonomy" id="412755"/>
    <lineage>
        <taxon>unclassified sequences</taxon>
        <taxon>metagenomes</taxon>
        <taxon>ecological metagenomes</taxon>
    </lineage>
</organism>
<feature type="compositionally biased region" description="Polar residues" evidence="1">
    <location>
        <begin position="1"/>
        <end position="19"/>
    </location>
</feature>
<dbReference type="AlphaFoldDB" id="X0ZD19"/>
<protein>
    <recommendedName>
        <fullName evidence="2">Right handed beta helix domain-containing protein</fullName>
    </recommendedName>
</protein>